<dbReference type="InterPro" id="IPR002716">
    <property type="entry name" value="PIN_dom"/>
</dbReference>
<dbReference type="RefSeq" id="WP_165401411.1">
    <property type="nucleotide sequence ID" value="NZ_SGWQ01000006.1"/>
</dbReference>
<dbReference type="PANTHER" id="PTHR35901">
    <property type="entry name" value="RIBONUCLEASE VAPC3"/>
    <property type="match status" value="1"/>
</dbReference>
<keyword evidence="1 6" id="KW-1277">Toxin-antitoxin system</keyword>
<comment type="caution">
    <text evidence="8">The sequence shown here is derived from an EMBL/GenBank/DDBJ whole genome shotgun (WGS) entry which is preliminary data.</text>
</comment>
<dbReference type="GO" id="GO:0016787">
    <property type="term" value="F:hydrolase activity"/>
    <property type="evidence" value="ECO:0007669"/>
    <property type="project" value="UniProtKB-KW"/>
</dbReference>
<dbReference type="GO" id="GO:0000287">
    <property type="term" value="F:magnesium ion binding"/>
    <property type="evidence" value="ECO:0007669"/>
    <property type="project" value="UniProtKB-UniRule"/>
</dbReference>
<dbReference type="InterPro" id="IPR029060">
    <property type="entry name" value="PIN-like_dom_sf"/>
</dbReference>
<dbReference type="GO" id="GO:0004540">
    <property type="term" value="F:RNA nuclease activity"/>
    <property type="evidence" value="ECO:0007669"/>
    <property type="project" value="InterPro"/>
</dbReference>
<dbReference type="EC" id="3.1.-.-" evidence="6"/>
<organism evidence="8 9">
    <name type="scientific">Herbihabitans rhizosphaerae</name>
    <dbReference type="NCBI Taxonomy" id="1872711"/>
    <lineage>
        <taxon>Bacteria</taxon>
        <taxon>Bacillati</taxon>
        <taxon>Actinomycetota</taxon>
        <taxon>Actinomycetes</taxon>
        <taxon>Pseudonocardiales</taxon>
        <taxon>Pseudonocardiaceae</taxon>
        <taxon>Herbihabitans</taxon>
    </lineage>
</organism>
<dbReference type="InterPro" id="IPR022907">
    <property type="entry name" value="VapC_family"/>
</dbReference>
<evidence type="ECO:0000256" key="2">
    <source>
        <dbReference type="ARBA" id="ARBA00022722"/>
    </source>
</evidence>
<name>A0A4Q7KK02_9PSEU</name>
<gene>
    <name evidence="6" type="primary">vapC</name>
    <name evidence="8" type="ORF">EV193_106113</name>
</gene>
<dbReference type="PANTHER" id="PTHR35901:SF1">
    <property type="entry name" value="EXONUCLEASE VAPC9"/>
    <property type="match status" value="1"/>
</dbReference>
<dbReference type="GO" id="GO:0090729">
    <property type="term" value="F:toxin activity"/>
    <property type="evidence" value="ECO:0007669"/>
    <property type="project" value="UniProtKB-KW"/>
</dbReference>
<feature type="binding site" evidence="6">
    <location>
        <position position="98"/>
    </location>
    <ligand>
        <name>Mg(2+)</name>
        <dbReference type="ChEBI" id="CHEBI:18420"/>
    </ligand>
</feature>
<dbReference type="SUPFAM" id="SSF88723">
    <property type="entry name" value="PIN domain-like"/>
    <property type="match status" value="1"/>
</dbReference>
<comment type="function">
    <text evidence="6">Toxic component of a toxin-antitoxin (TA) system. An RNase.</text>
</comment>
<keyword evidence="5 6" id="KW-0460">Magnesium</keyword>
<dbReference type="HAMAP" id="MF_00265">
    <property type="entry name" value="VapC_Nob1"/>
    <property type="match status" value="1"/>
</dbReference>
<dbReference type="AlphaFoldDB" id="A0A4Q7KK02"/>
<sequence>MTDLVIDASAFVFAKAEQHTAAVAMNDRFDDTVCHAPHVVDAEVGHALRKLERVGEIGHELAASALSDLWWTIDERYPHTGALTDLAWQMRQYMSFYDGLYVALACLLDVPLLTADARLAKAAADLPCEVELITA</sequence>
<evidence type="ECO:0000313" key="9">
    <source>
        <dbReference type="Proteomes" id="UP000294257"/>
    </source>
</evidence>
<accession>A0A4Q7KK02</accession>
<dbReference type="EMBL" id="SGWQ01000006">
    <property type="protein sequence ID" value="RZS36879.1"/>
    <property type="molecule type" value="Genomic_DNA"/>
</dbReference>
<keyword evidence="4 6" id="KW-0378">Hydrolase</keyword>
<keyword evidence="6" id="KW-0800">Toxin</keyword>
<dbReference type="InterPro" id="IPR051619">
    <property type="entry name" value="TypeII_TA_RNase_PINc/VapC"/>
</dbReference>
<evidence type="ECO:0000256" key="3">
    <source>
        <dbReference type="ARBA" id="ARBA00022723"/>
    </source>
</evidence>
<dbReference type="InterPro" id="IPR044153">
    <property type="entry name" value="PIN_Pae0151-like"/>
</dbReference>
<proteinExistence type="inferred from homology"/>
<evidence type="ECO:0000256" key="1">
    <source>
        <dbReference type="ARBA" id="ARBA00022649"/>
    </source>
</evidence>
<keyword evidence="3 6" id="KW-0479">Metal-binding</keyword>
<evidence type="ECO:0000256" key="4">
    <source>
        <dbReference type="ARBA" id="ARBA00022801"/>
    </source>
</evidence>
<evidence type="ECO:0000259" key="7">
    <source>
        <dbReference type="Pfam" id="PF01850"/>
    </source>
</evidence>
<dbReference type="Pfam" id="PF01850">
    <property type="entry name" value="PIN"/>
    <property type="match status" value="1"/>
</dbReference>
<evidence type="ECO:0000256" key="5">
    <source>
        <dbReference type="ARBA" id="ARBA00022842"/>
    </source>
</evidence>
<feature type="binding site" evidence="6">
    <location>
        <position position="7"/>
    </location>
    <ligand>
        <name>Mg(2+)</name>
        <dbReference type="ChEBI" id="CHEBI:18420"/>
    </ligand>
</feature>
<evidence type="ECO:0000256" key="6">
    <source>
        <dbReference type="HAMAP-Rule" id="MF_00265"/>
    </source>
</evidence>
<dbReference type="Gene3D" id="3.40.50.1010">
    <property type="entry name" value="5'-nuclease"/>
    <property type="match status" value="1"/>
</dbReference>
<evidence type="ECO:0000313" key="8">
    <source>
        <dbReference type="EMBL" id="RZS36879.1"/>
    </source>
</evidence>
<keyword evidence="2 6" id="KW-0540">Nuclease</keyword>
<keyword evidence="9" id="KW-1185">Reference proteome</keyword>
<feature type="domain" description="PIN" evidence="7">
    <location>
        <begin position="5"/>
        <end position="123"/>
    </location>
</feature>
<dbReference type="CDD" id="cd09873">
    <property type="entry name" value="PIN_Pae0151-like"/>
    <property type="match status" value="1"/>
</dbReference>
<dbReference type="Proteomes" id="UP000294257">
    <property type="component" value="Unassembled WGS sequence"/>
</dbReference>
<comment type="cofactor">
    <cofactor evidence="6">
        <name>Mg(2+)</name>
        <dbReference type="ChEBI" id="CHEBI:18420"/>
    </cofactor>
</comment>
<comment type="similarity">
    <text evidence="6">Belongs to the PINc/VapC protein family.</text>
</comment>
<protein>
    <recommendedName>
        <fullName evidence="6">Ribonuclease VapC</fullName>
        <shortName evidence="6">RNase VapC</shortName>
        <ecNumber evidence="6">3.1.-.-</ecNumber>
    </recommendedName>
    <alternativeName>
        <fullName evidence="6">Toxin VapC</fullName>
    </alternativeName>
</protein>
<reference evidence="8 9" key="1">
    <citation type="submission" date="2019-02" db="EMBL/GenBank/DDBJ databases">
        <title>Genomic Encyclopedia of Type Strains, Phase IV (KMG-IV): sequencing the most valuable type-strain genomes for metagenomic binning, comparative biology and taxonomic classification.</title>
        <authorList>
            <person name="Goeker M."/>
        </authorList>
    </citation>
    <scope>NUCLEOTIDE SEQUENCE [LARGE SCALE GENOMIC DNA]</scope>
    <source>
        <strain evidence="8 9">DSM 101727</strain>
    </source>
</reference>